<dbReference type="InterPro" id="IPR001179">
    <property type="entry name" value="PPIase_FKBP_dom"/>
</dbReference>
<comment type="catalytic activity">
    <reaction evidence="1 5 6">
        <text>[protein]-peptidylproline (omega=180) = [protein]-peptidylproline (omega=0)</text>
        <dbReference type="Rhea" id="RHEA:16237"/>
        <dbReference type="Rhea" id="RHEA-COMP:10747"/>
        <dbReference type="Rhea" id="RHEA-COMP:10748"/>
        <dbReference type="ChEBI" id="CHEBI:83833"/>
        <dbReference type="ChEBI" id="CHEBI:83834"/>
        <dbReference type="EC" id="5.2.1.8"/>
    </reaction>
</comment>
<evidence type="ECO:0000256" key="6">
    <source>
        <dbReference type="RuleBase" id="RU003915"/>
    </source>
</evidence>
<dbReference type="Gene3D" id="3.10.50.40">
    <property type="match status" value="1"/>
</dbReference>
<evidence type="ECO:0000313" key="9">
    <source>
        <dbReference type="Proteomes" id="UP000607397"/>
    </source>
</evidence>
<name>A0A8K2A706_9CYAN</name>
<dbReference type="GO" id="GO:0003755">
    <property type="term" value="F:peptidyl-prolyl cis-trans isomerase activity"/>
    <property type="evidence" value="ECO:0007669"/>
    <property type="project" value="UniProtKB-UniRule"/>
</dbReference>
<keyword evidence="3 5" id="KW-0697">Rotamase</keyword>
<sequence length="173" mass="18299">MRGILMSAAVVILCVLVLVISQVLAKPAEVLADSAETPMPAVAAENPIDISSQIAMTADTDYITTPSGLQYRDIKVGTGESPSKGQLASVHYTGTLMNGKKFDSSRDRGEPFTFPVGAGRVIKGWDEGVSTMQVGGQRELIIPPDLAYGSRGVPGVIPPNSTLKFDVELLLLQ</sequence>
<dbReference type="EC" id="5.2.1.8" evidence="6"/>
<dbReference type="Proteomes" id="UP000607397">
    <property type="component" value="Unassembled WGS sequence"/>
</dbReference>
<comment type="caution">
    <text evidence="8">The sequence shown here is derived from an EMBL/GenBank/DDBJ whole genome shotgun (WGS) entry which is preliminary data.</text>
</comment>
<evidence type="ECO:0000256" key="1">
    <source>
        <dbReference type="ARBA" id="ARBA00000971"/>
    </source>
</evidence>
<dbReference type="InterPro" id="IPR046357">
    <property type="entry name" value="PPIase_dom_sf"/>
</dbReference>
<dbReference type="PANTHER" id="PTHR43811">
    <property type="entry name" value="FKBP-TYPE PEPTIDYL-PROLYL CIS-TRANS ISOMERASE FKPA"/>
    <property type="match status" value="1"/>
</dbReference>
<gene>
    <name evidence="8" type="ORF">GS597_08080</name>
</gene>
<evidence type="ECO:0000256" key="3">
    <source>
        <dbReference type="ARBA" id="ARBA00023110"/>
    </source>
</evidence>
<dbReference type="Pfam" id="PF00254">
    <property type="entry name" value="FKBP_C"/>
    <property type="match status" value="1"/>
</dbReference>
<evidence type="ECO:0000313" key="8">
    <source>
        <dbReference type="EMBL" id="NCJ06469.1"/>
    </source>
</evidence>
<dbReference type="PROSITE" id="PS50059">
    <property type="entry name" value="FKBP_PPIASE"/>
    <property type="match status" value="1"/>
</dbReference>
<evidence type="ECO:0000256" key="5">
    <source>
        <dbReference type="PROSITE-ProRule" id="PRU00277"/>
    </source>
</evidence>
<keyword evidence="4 5" id="KW-0413">Isomerase</keyword>
<evidence type="ECO:0000256" key="2">
    <source>
        <dbReference type="ARBA" id="ARBA00006577"/>
    </source>
</evidence>
<proteinExistence type="inferred from homology"/>
<dbReference type="EMBL" id="WVIC01000013">
    <property type="protein sequence ID" value="NCJ06469.1"/>
    <property type="molecule type" value="Genomic_DNA"/>
</dbReference>
<accession>A0A8K2A706</accession>
<reference evidence="8" key="1">
    <citation type="submission" date="2019-12" db="EMBL/GenBank/DDBJ databases">
        <title>High-Quality draft genome sequences of three cyanobacteria isolated from the limestone walls of the Old Cathedral of Coimbra.</title>
        <authorList>
            <person name="Tiago I."/>
            <person name="Soares F."/>
            <person name="Portugal A."/>
        </authorList>
    </citation>
    <scope>NUCLEOTIDE SEQUENCE [LARGE SCALE GENOMIC DNA]</scope>
    <source>
        <strain evidence="8">C</strain>
    </source>
</reference>
<comment type="similarity">
    <text evidence="2 6">Belongs to the FKBP-type PPIase family.</text>
</comment>
<keyword evidence="9" id="KW-1185">Reference proteome</keyword>
<dbReference type="FunFam" id="3.10.50.40:FF:000006">
    <property type="entry name" value="Peptidyl-prolyl cis-trans isomerase"/>
    <property type="match status" value="1"/>
</dbReference>
<evidence type="ECO:0000259" key="7">
    <source>
        <dbReference type="PROSITE" id="PS50059"/>
    </source>
</evidence>
<evidence type="ECO:0000256" key="4">
    <source>
        <dbReference type="ARBA" id="ARBA00023235"/>
    </source>
</evidence>
<dbReference type="RefSeq" id="WP_161824947.1">
    <property type="nucleotide sequence ID" value="NZ_WVIC01000013.1"/>
</dbReference>
<dbReference type="AlphaFoldDB" id="A0A8K2A706"/>
<protein>
    <recommendedName>
        <fullName evidence="6">Peptidyl-prolyl cis-trans isomerase</fullName>
        <ecNumber evidence="6">5.2.1.8</ecNumber>
    </recommendedName>
</protein>
<dbReference type="PANTHER" id="PTHR43811:SF19">
    <property type="entry name" value="39 KDA FK506-BINDING NUCLEAR PROTEIN"/>
    <property type="match status" value="1"/>
</dbReference>
<dbReference type="SUPFAM" id="SSF54534">
    <property type="entry name" value="FKBP-like"/>
    <property type="match status" value="1"/>
</dbReference>
<organism evidence="8 9">
    <name type="scientific">Petrachloros mirabilis ULC683</name>
    <dbReference type="NCBI Taxonomy" id="2781853"/>
    <lineage>
        <taxon>Bacteria</taxon>
        <taxon>Bacillati</taxon>
        <taxon>Cyanobacteriota</taxon>
        <taxon>Cyanophyceae</taxon>
        <taxon>Synechococcales</taxon>
        <taxon>Petrachlorosaceae</taxon>
        <taxon>Petrachloros</taxon>
        <taxon>Petrachloros mirabilis</taxon>
    </lineage>
</organism>
<feature type="domain" description="PPIase FKBP-type" evidence="7">
    <location>
        <begin position="85"/>
        <end position="173"/>
    </location>
</feature>